<dbReference type="AlphaFoldDB" id="A0A543ISP4"/>
<dbReference type="RefSeq" id="WP_189136217.1">
    <property type="nucleotide sequence ID" value="NZ_BMPV01000004.1"/>
</dbReference>
<dbReference type="SUPFAM" id="SSF56112">
    <property type="entry name" value="Protein kinase-like (PK-like)"/>
    <property type="match status" value="1"/>
</dbReference>
<reference evidence="1 2" key="1">
    <citation type="submission" date="2019-06" db="EMBL/GenBank/DDBJ databases">
        <title>Sequencing the genomes of 1000 actinobacteria strains.</title>
        <authorList>
            <person name="Klenk H.-P."/>
        </authorList>
    </citation>
    <scope>NUCLEOTIDE SEQUENCE [LARGE SCALE GENOMIC DNA]</scope>
    <source>
        <strain evidence="1 2">DSM 43186</strain>
    </source>
</reference>
<comment type="caution">
    <text evidence="1">The sequence shown here is derived from an EMBL/GenBank/DDBJ whole genome shotgun (WGS) entry which is preliminary data.</text>
</comment>
<accession>A0A543ISP4</accession>
<name>A0A543ISP4_9ACTN</name>
<organism evidence="1 2">
    <name type="scientific">Thermopolyspora flexuosa</name>
    <dbReference type="NCBI Taxonomy" id="103836"/>
    <lineage>
        <taxon>Bacteria</taxon>
        <taxon>Bacillati</taxon>
        <taxon>Actinomycetota</taxon>
        <taxon>Actinomycetes</taxon>
        <taxon>Streptosporangiales</taxon>
        <taxon>Streptosporangiaceae</taxon>
        <taxon>Thermopolyspora</taxon>
    </lineage>
</organism>
<evidence type="ECO:0000313" key="1">
    <source>
        <dbReference type="EMBL" id="TQM73604.1"/>
    </source>
</evidence>
<dbReference type="Proteomes" id="UP000319213">
    <property type="component" value="Unassembled WGS sequence"/>
</dbReference>
<gene>
    <name evidence="1" type="ORF">FHX40_0255</name>
</gene>
<dbReference type="InterPro" id="IPR011009">
    <property type="entry name" value="Kinase-like_dom_sf"/>
</dbReference>
<proteinExistence type="predicted"/>
<dbReference type="EMBL" id="VFPQ01000001">
    <property type="protein sequence ID" value="TQM73604.1"/>
    <property type="molecule type" value="Genomic_DNA"/>
</dbReference>
<sequence length="379" mass="41395">MSDRRIRLDYLDQVLAVLFPAAPGGSWRRYTLLPHRLVPRRLVPREPYHRLVGRAVRVPVGDGGIEAHLCRVLGREVRVALRVRPARRANRKPVLEVYQAGRRIAFAKIADTDRVRGLVRHEAAVLRMLETVPTEVVVAPRVLHHGLWRGMDVLVLSALPVPRLRRGPSTALRAAAIREIGGLAAHARWRMPDPRYGAADEAATEPLDLPLTAAAGAALAGATGTATGRATGTLPRTVPALPPDTLPGVPYGMAPDTADPAADVWAWHGDFAPWNIAPGPRGRLLVWDWERFAVGVPLGFDALHHFLHRSLRRAGPARAARLCLERAPLLLAPFGVDAATARRTAARYLVTLADRHRRDGHEPFGSPAAWLAPLLEVPS</sequence>
<evidence type="ECO:0008006" key="3">
    <source>
        <dbReference type="Google" id="ProtNLM"/>
    </source>
</evidence>
<evidence type="ECO:0000313" key="2">
    <source>
        <dbReference type="Proteomes" id="UP000319213"/>
    </source>
</evidence>
<protein>
    <recommendedName>
        <fullName evidence="3">Phosphotransferase family enzyme</fullName>
    </recommendedName>
</protein>
<keyword evidence="2" id="KW-1185">Reference proteome</keyword>